<evidence type="ECO:0000256" key="1">
    <source>
        <dbReference type="ARBA" id="ARBA00004141"/>
    </source>
</evidence>
<feature type="transmembrane region" description="Helical" evidence="10">
    <location>
        <begin position="242"/>
        <end position="260"/>
    </location>
</feature>
<keyword evidence="9" id="KW-0325">Glycoprotein</keyword>
<evidence type="ECO:0000256" key="5">
    <source>
        <dbReference type="ARBA" id="ARBA00022989"/>
    </source>
</evidence>
<dbReference type="Pfam" id="PF01794">
    <property type="entry name" value="Ferric_reduct"/>
    <property type="match status" value="1"/>
</dbReference>
<dbReference type="GO" id="GO:0015677">
    <property type="term" value="P:copper ion import"/>
    <property type="evidence" value="ECO:0007669"/>
    <property type="project" value="TreeGrafter"/>
</dbReference>
<keyword evidence="7" id="KW-0406">Ion transport</keyword>
<keyword evidence="14" id="KW-1185">Reference proteome</keyword>
<dbReference type="GO" id="GO:0005886">
    <property type="term" value="C:plasma membrane"/>
    <property type="evidence" value="ECO:0007669"/>
    <property type="project" value="TreeGrafter"/>
</dbReference>
<comment type="similarity">
    <text evidence="2">Belongs to the ferric reductase (FRE) family.</text>
</comment>
<proteinExistence type="inferred from homology"/>
<sequence length="734" mass="81778">MLSLLYLTALLLSAETVEAAKPLGKEVCVGSCYYSLLQARFAGSNPEAQKACTNTLRVSSMYSCIALHCNDDESNVEAGLKWWARTCKNSSRLVNMEAYRTALGHAKLEQPALRPADATELSGGVLLKEPVVPSSASWDVAYRSAKTFSDLRDYHNAVSWVPYGFWAIVLLLGTASRVSAACQPKTRPNQSLRSTVPASRGVADRLARIWKFDLQLAPTFAYRHHEPWGWLTVPLRLQSMVIVSYIVIHTVVCAVHYPILEENSYYKTKKLQVLRCLGDRTAALLPKCLPLIFLFGARSNPFQITTGWSFRTFSLFHRWIAIVMVVEATIHGVVLSAYDSYNKGWEFYKEELRNDEIFRYGILTAAAMGLSAALAARCFRAHFYEIFKAAHIILAAVALAALYEHIKDLFTGMYKLWVWICVGIWAGDYVVRFMRIIWVNVIRRKTTDAIASFSKDTGVIRLSVACASGGRGQIPGQYYFISFCGLRCWQSHPFSVAGRSDGMTNTTRFEGTPEKGSANNASPTITALDLESLSEKPNITFMIRPRNGVTGRLREMLSKNGDSAPQKLKVVLEGPYGVAANVEHYNHLLFIVGGSGITAVLPYLRMLQEKDRGHEERPTVQLVWSNPRQEFMRQVIEQDLGYLQGTCSADKLTLDLYVTSSAGDGKQSQKFPCRYARPDIDALVQQFLQQAAGEKAAVFVCGPGKMADNARAAVIRSGKSISGDVDLFEEMYEW</sequence>
<comment type="subcellular location">
    <subcellularLocation>
        <location evidence="1">Membrane</location>
        <topology evidence="1">Multi-pass membrane protein</topology>
    </subcellularLocation>
</comment>
<keyword evidence="11" id="KW-0732">Signal</keyword>
<evidence type="ECO:0000313" key="13">
    <source>
        <dbReference type="EMBL" id="KAG6291452.1"/>
    </source>
</evidence>
<evidence type="ECO:0000256" key="8">
    <source>
        <dbReference type="ARBA" id="ARBA00023136"/>
    </source>
</evidence>
<dbReference type="EMBL" id="SRRH01000312">
    <property type="protein sequence ID" value="KAG6291452.1"/>
    <property type="molecule type" value="Genomic_DNA"/>
</dbReference>
<reference evidence="13 14" key="1">
    <citation type="journal article" date="2020" name="bioRxiv">
        <title>Whole genome comparisons of ergot fungi reveals the divergence and evolution of species within the genus Claviceps are the result of varying mechanisms driving genome evolution and host range expansion.</title>
        <authorList>
            <person name="Wyka S.A."/>
            <person name="Mondo S.J."/>
            <person name="Liu M."/>
            <person name="Dettman J."/>
            <person name="Nalam V."/>
            <person name="Broders K.D."/>
        </authorList>
    </citation>
    <scope>NUCLEOTIDE SEQUENCE [LARGE SCALE GENOMIC DNA]</scope>
    <source>
        <strain evidence="13 14">Clav52</strain>
    </source>
</reference>
<dbReference type="InterPro" id="IPR017927">
    <property type="entry name" value="FAD-bd_FR_type"/>
</dbReference>
<name>A0A9P7QFP6_9HYPO</name>
<dbReference type="PANTHER" id="PTHR32361:SF9">
    <property type="entry name" value="FERRIC REDUCTASE TRANSMEMBRANE COMPONENT 3-RELATED"/>
    <property type="match status" value="1"/>
</dbReference>
<dbReference type="AlphaFoldDB" id="A0A9P7QFP6"/>
<evidence type="ECO:0000256" key="10">
    <source>
        <dbReference type="SAM" id="Phobius"/>
    </source>
</evidence>
<feature type="transmembrane region" description="Helical" evidence="10">
    <location>
        <begin position="358"/>
        <end position="379"/>
    </location>
</feature>
<dbReference type="Gene3D" id="3.40.50.80">
    <property type="entry name" value="Nucleotide-binding domain of ferredoxin-NADP reductase (FNR) module"/>
    <property type="match status" value="1"/>
</dbReference>
<gene>
    <name evidence="13" type="ORF">E4U09_003946</name>
</gene>
<evidence type="ECO:0000256" key="4">
    <source>
        <dbReference type="ARBA" id="ARBA00022692"/>
    </source>
</evidence>
<feature type="transmembrane region" description="Helical" evidence="10">
    <location>
        <begin position="386"/>
        <end position="404"/>
    </location>
</feature>
<accession>A0A9P7QFP6</accession>
<dbReference type="Proteomes" id="UP000707071">
    <property type="component" value="Unassembled WGS sequence"/>
</dbReference>
<dbReference type="PROSITE" id="PS51384">
    <property type="entry name" value="FAD_FR"/>
    <property type="match status" value="1"/>
</dbReference>
<keyword evidence="3" id="KW-0813">Transport</keyword>
<dbReference type="CDD" id="cd06186">
    <property type="entry name" value="NOX_Duox_like_FAD_NADP"/>
    <property type="match status" value="1"/>
</dbReference>
<comment type="caution">
    <text evidence="13">The sequence shown here is derived from an EMBL/GenBank/DDBJ whole genome shotgun (WGS) entry which is preliminary data.</text>
</comment>
<dbReference type="SUPFAM" id="SSF52343">
    <property type="entry name" value="Ferredoxin reductase-like, C-terminal NADP-linked domain"/>
    <property type="match status" value="1"/>
</dbReference>
<protein>
    <recommendedName>
        <fullName evidence="12">FAD-binding FR-type domain-containing protein</fullName>
    </recommendedName>
</protein>
<dbReference type="GO" id="GO:0006879">
    <property type="term" value="P:intracellular iron ion homeostasis"/>
    <property type="evidence" value="ECO:0007669"/>
    <property type="project" value="TreeGrafter"/>
</dbReference>
<evidence type="ECO:0000256" key="3">
    <source>
        <dbReference type="ARBA" id="ARBA00022448"/>
    </source>
</evidence>
<dbReference type="InterPro" id="IPR013130">
    <property type="entry name" value="Fe3_Rdtase_TM_dom"/>
</dbReference>
<feature type="domain" description="FAD-binding FR-type" evidence="12">
    <location>
        <begin position="434"/>
        <end position="582"/>
    </location>
</feature>
<evidence type="ECO:0000256" key="7">
    <source>
        <dbReference type="ARBA" id="ARBA00023065"/>
    </source>
</evidence>
<feature type="transmembrane region" description="Helical" evidence="10">
    <location>
        <begin position="319"/>
        <end position="338"/>
    </location>
</feature>
<dbReference type="GO" id="GO:0000293">
    <property type="term" value="F:ferric-chelate reductase activity"/>
    <property type="evidence" value="ECO:0007669"/>
    <property type="project" value="TreeGrafter"/>
</dbReference>
<evidence type="ECO:0000313" key="14">
    <source>
        <dbReference type="Proteomes" id="UP000707071"/>
    </source>
</evidence>
<keyword evidence="6" id="KW-0560">Oxidoreductase</keyword>
<keyword evidence="5 10" id="KW-1133">Transmembrane helix</keyword>
<dbReference type="InterPro" id="IPR051410">
    <property type="entry name" value="Ferric/Cupric_Reductase"/>
</dbReference>
<dbReference type="InterPro" id="IPR039261">
    <property type="entry name" value="FNR_nucleotide-bd"/>
</dbReference>
<keyword evidence="4 10" id="KW-0812">Transmembrane</keyword>
<evidence type="ECO:0000256" key="11">
    <source>
        <dbReference type="SAM" id="SignalP"/>
    </source>
</evidence>
<dbReference type="GO" id="GO:0006826">
    <property type="term" value="P:iron ion transport"/>
    <property type="evidence" value="ECO:0007669"/>
    <property type="project" value="TreeGrafter"/>
</dbReference>
<evidence type="ECO:0000256" key="2">
    <source>
        <dbReference type="ARBA" id="ARBA00006278"/>
    </source>
</evidence>
<evidence type="ECO:0000256" key="9">
    <source>
        <dbReference type="ARBA" id="ARBA00023180"/>
    </source>
</evidence>
<dbReference type="SFLD" id="SFLDG01168">
    <property type="entry name" value="Ferric_reductase_subgroup_(FRE"/>
    <property type="match status" value="1"/>
</dbReference>
<evidence type="ECO:0000259" key="12">
    <source>
        <dbReference type="PROSITE" id="PS51384"/>
    </source>
</evidence>
<dbReference type="InterPro" id="IPR013121">
    <property type="entry name" value="Fe_red_NAD-bd_6"/>
</dbReference>
<evidence type="ECO:0000256" key="6">
    <source>
        <dbReference type="ARBA" id="ARBA00023002"/>
    </source>
</evidence>
<keyword evidence="8 10" id="KW-0472">Membrane</keyword>
<dbReference type="Pfam" id="PF08030">
    <property type="entry name" value="NAD_binding_6"/>
    <property type="match status" value="1"/>
</dbReference>
<feature type="chain" id="PRO_5040492616" description="FAD-binding FR-type domain-containing protein" evidence="11">
    <location>
        <begin position="20"/>
        <end position="734"/>
    </location>
</feature>
<dbReference type="PANTHER" id="PTHR32361">
    <property type="entry name" value="FERRIC/CUPRIC REDUCTASE TRANSMEMBRANE COMPONENT"/>
    <property type="match status" value="1"/>
</dbReference>
<organism evidence="13 14">
    <name type="scientific">Claviceps aff. purpurea</name>
    <dbReference type="NCBI Taxonomy" id="1967640"/>
    <lineage>
        <taxon>Eukaryota</taxon>
        <taxon>Fungi</taxon>
        <taxon>Dikarya</taxon>
        <taxon>Ascomycota</taxon>
        <taxon>Pezizomycotina</taxon>
        <taxon>Sordariomycetes</taxon>
        <taxon>Hypocreomycetidae</taxon>
        <taxon>Hypocreales</taxon>
        <taxon>Clavicipitaceae</taxon>
        <taxon>Claviceps</taxon>
    </lineage>
</organism>
<feature type="transmembrane region" description="Helical" evidence="10">
    <location>
        <begin position="416"/>
        <end position="434"/>
    </location>
</feature>
<feature type="signal peptide" evidence="11">
    <location>
        <begin position="1"/>
        <end position="19"/>
    </location>
</feature>
<dbReference type="SFLD" id="SFLDS00052">
    <property type="entry name" value="Ferric_Reductase_Domain"/>
    <property type="match status" value="1"/>
</dbReference>